<organism evidence="7 8">
    <name type="scientific">Desulfosarcina ovata subsp. ovata</name>
    <dbReference type="NCBI Taxonomy" id="2752305"/>
    <lineage>
        <taxon>Bacteria</taxon>
        <taxon>Pseudomonadati</taxon>
        <taxon>Thermodesulfobacteriota</taxon>
        <taxon>Desulfobacteria</taxon>
        <taxon>Desulfobacterales</taxon>
        <taxon>Desulfosarcinaceae</taxon>
        <taxon>Desulfosarcina</taxon>
    </lineage>
</organism>
<evidence type="ECO:0000313" key="8">
    <source>
        <dbReference type="Proteomes" id="UP000422108"/>
    </source>
</evidence>
<dbReference type="InterPro" id="IPR012809">
    <property type="entry name" value="ECF_CbiQ"/>
</dbReference>
<accession>A0A5K8AAU1</accession>
<feature type="transmembrane region" description="Helical" evidence="6">
    <location>
        <begin position="22"/>
        <end position="54"/>
    </location>
</feature>
<dbReference type="PANTHER" id="PTHR34857">
    <property type="entry name" value="SLL0384 PROTEIN"/>
    <property type="match status" value="1"/>
</dbReference>
<keyword evidence="2" id="KW-1003">Cell membrane</keyword>
<keyword evidence="8" id="KW-1185">Reference proteome</keyword>
<keyword evidence="5 6" id="KW-0472">Membrane</keyword>
<reference evidence="7 8" key="1">
    <citation type="submission" date="2019-11" db="EMBL/GenBank/DDBJ databases">
        <title>Comparative genomics of hydrocarbon-degrading Desulfosarcina strains.</title>
        <authorList>
            <person name="Watanabe M."/>
            <person name="Kojima H."/>
            <person name="Fukui M."/>
        </authorList>
    </citation>
    <scope>NUCLEOTIDE SEQUENCE [LARGE SCALE GENOMIC DNA]</scope>
    <source>
        <strain evidence="8">oXyS1</strain>
    </source>
</reference>
<evidence type="ECO:0000256" key="4">
    <source>
        <dbReference type="ARBA" id="ARBA00022989"/>
    </source>
</evidence>
<evidence type="ECO:0000313" key="7">
    <source>
        <dbReference type="EMBL" id="BBO89651.1"/>
    </source>
</evidence>
<sequence length="254" mass="28900">MLSESFAQGVSLLHRLDPRLRIVFATLFSFLLALSLKFPTLVSGLALSVILVWISRLPRMEVAKRLTVINIFNIVLFLVLPVTFEGTTAFFLGPVACTREGLLLAARITLKSNSILMIFIALVATMSIATLGHGLNRLHMPQKIVYLMLIAYRYVFVLEQEYQRLSTAIRIRGFVPKSNIHTYKTYAYLFGMLLVRALARADRVYQSMLCRGFKGKFYCIHQFSFSRTDRIWSGCLFLTLILLGGMEWLAPTIF</sequence>
<dbReference type="CDD" id="cd16914">
    <property type="entry name" value="EcfT"/>
    <property type="match status" value="1"/>
</dbReference>
<dbReference type="Pfam" id="PF02361">
    <property type="entry name" value="CbiQ"/>
    <property type="match status" value="1"/>
</dbReference>
<evidence type="ECO:0000256" key="2">
    <source>
        <dbReference type="ARBA" id="ARBA00022475"/>
    </source>
</evidence>
<dbReference type="AlphaFoldDB" id="A0A5K8AAU1"/>
<dbReference type="InterPro" id="IPR003339">
    <property type="entry name" value="ABC/ECF_trnsptr_transmembrane"/>
</dbReference>
<name>A0A5K8AAU1_9BACT</name>
<proteinExistence type="predicted"/>
<dbReference type="RefSeq" id="WP_155310815.1">
    <property type="nucleotide sequence ID" value="NZ_AP021879.1"/>
</dbReference>
<evidence type="ECO:0000256" key="3">
    <source>
        <dbReference type="ARBA" id="ARBA00022692"/>
    </source>
</evidence>
<dbReference type="Proteomes" id="UP000422108">
    <property type="component" value="Chromosome"/>
</dbReference>
<dbReference type="NCBIfam" id="TIGR02454">
    <property type="entry name" value="ECF_T_CbiQ"/>
    <property type="match status" value="1"/>
</dbReference>
<feature type="transmembrane region" description="Helical" evidence="6">
    <location>
        <begin position="114"/>
        <end position="132"/>
    </location>
</feature>
<keyword evidence="4 6" id="KW-1133">Transmembrane helix</keyword>
<dbReference type="GO" id="GO:0006824">
    <property type="term" value="P:cobalt ion transport"/>
    <property type="evidence" value="ECO:0007669"/>
    <property type="project" value="InterPro"/>
</dbReference>
<protein>
    <submittedName>
        <fullName evidence="7">Cobalt ECF transporter T component CbiQ</fullName>
    </submittedName>
</protein>
<feature type="transmembrane region" description="Helical" evidence="6">
    <location>
        <begin position="66"/>
        <end position="84"/>
    </location>
</feature>
<evidence type="ECO:0000256" key="6">
    <source>
        <dbReference type="SAM" id="Phobius"/>
    </source>
</evidence>
<dbReference type="EMBL" id="AP021879">
    <property type="protein sequence ID" value="BBO89651.1"/>
    <property type="molecule type" value="Genomic_DNA"/>
</dbReference>
<gene>
    <name evidence="7" type="primary">cbiQ</name>
    <name evidence="7" type="ORF">DSCOOX_28310</name>
</gene>
<evidence type="ECO:0000256" key="5">
    <source>
        <dbReference type="ARBA" id="ARBA00023136"/>
    </source>
</evidence>
<evidence type="ECO:0000256" key="1">
    <source>
        <dbReference type="ARBA" id="ARBA00004651"/>
    </source>
</evidence>
<dbReference type="PANTHER" id="PTHR34857:SF2">
    <property type="entry name" value="SLL0384 PROTEIN"/>
    <property type="match status" value="1"/>
</dbReference>
<dbReference type="GO" id="GO:0043190">
    <property type="term" value="C:ATP-binding cassette (ABC) transporter complex"/>
    <property type="evidence" value="ECO:0007669"/>
    <property type="project" value="InterPro"/>
</dbReference>
<keyword evidence="3 6" id="KW-0812">Transmembrane</keyword>
<dbReference type="InterPro" id="IPR051611">
    <property type="entry name" value="ECF_transporter_component"/>
</dbReference>
<comment type="subcellular location">
    <subcellularLocation>
        <location evidence="1">Cell membrane</location>
        <topology evidence="1">Multi-pass membrane protein</topology>
    </subcellularLocation>
</comment>
<feature type="transmembrane region" description="Helical" evidence="6">
    <location>
        <begin position="231"/>
        <end position="250"/>
    </location>
</feature>